<evidence type="ECO:0000256" key="1">
    <source>
        <dbReference type="SAM" id="MobiDB-lite"/>
    </source>
</evidence>
<sequence length="75" mass="8309">MSSKKSMGIRLDPEDRQLLEELAVSWRINAADIVRMAIKSLLDEAKKNGGKIELPFDLKTKPNAPQKSAQGSSKQ</sequence>
<comment type="caution">
    <text evidence="2">The sequence shown here is derived from an EMBL/GenBank/DDBJ whole genome shotgun (WGS) entry which is preliminary data.</text>
</comment>
<dbReference type="EMBL" id="JALBUT010000007">
    <property type="protein sequence ID" value="MDX8415858.1"/>
    <property type="molecule type" value="Genomic_DNA"/>
</dbReference>
<name>A0ABU4WJB7_9BACT</name>
<dbReference type="Proteomes" id="UP001275932">
    <property type="component" value="Unassembled WGS sequence"/>
</dbReference>
<feature type="region of interest" description="Disordered" evidence="1">
    <location>
        <begin position="54"/>
        <end position="75"/>
    </location>
</feature>
<keyword evidence="3" id="KW-1185">Reference proteome</keyword>
<protein>
    <recommendedName>
        <fullName evidence="4">Ribbon-helix-helix protein CopG domain-containing protein</fullName>
    </recommendedName>
</protein>
<gene>
    <name evidence="2" type="ORF">MOX91_06680</name>
</gene>
<feature type="compositionally biased region" description="Polar residues" evidence="1">
    <location>
        <begin position="63"/>
        <end position="75"/>
    </location>
</feature>
<dbReference type="RefSeq" id="WP_370397311.1">
    <property type="nucleotide sequence ID" value="NZ_JALBUT010000007.1"/>
</dbReference>
<evidence type="ECO:0008006" key="4">
    <source>
        <dbReference type="Google" id="ProtNLM"/>
    </source>
</evidence>
<organism evidence="2 3">
    <name type="scientific">Intestinicryptomonas porci</name>
    <dbReference type="NCBI Taxonomy" id="2926320"/>
    <lineage>
        <taxon>Bacteria</taxon>
        <taxon>Pseudomonadati</taxon>
        <taxon>Verrucomicrobiota</taxon>
        <taxon>Opitutia</taxon>
        <taxon>Opitutales</taxon>
        <taxon>Intestinicryptomonaceae</taxon>
        <taxon>Intestinicryptomonas</taxon>
    </lineage>
</organism>
<proteinExistence type="predicted"/>
<evidence type="ECO:0000313" key="3">
    <source>
        <dbReference type="Proteomes" id="UP001275932"/>
    </source>
</evidence>
<evidence type="ECO:0000313" key="2">
    <source>
        <dbReference type="EMBL" id="MDX8415858.1"/>
    </source>
</evidence>
<accession>A0ABU4WJB7</accession>
<reference evidence="2 3" key="1">
    <citation type="submission" date="2022-03" db="EMBL/GenBank/DDBJ databases">
        <title>Novel taxa within the pig intestine.</title>
        <authorList>
            <person name="Wylensek D."/>
            <person name="Bishof K."/>
            <person name="Afrizal A."/>
            <person name="Clavel T."/>
        </authorList>
    </citation>
    <scope>NUCLEOTIDE SEQUENCE [LARGE SCALE GENOMIC DNA]</scope>
    <source>
        <strain evidence="2 3">CLA-KB-P66</strain>
    </source>
</reference>